<evidence type="ECO:0000313" key="1">
    <source>
        <dbReference type="EMBL" id="JAI03011.1"/>
    </source>
</evidence>
<reference evidence="1" key="1">
    <citation type="submission" date="2014-11" db="EMBL/GenBank/DDBJ databases">
        <authorList>
            <person name="Amaro Gonzalez C."/>
        </authorList>
    </citation>
    <scope>NUCLEOTIDE SEQUENCE</scope>
</reference>
<sequence length="26" mass="2941">MYSFETTGNSSQRIHEIVLGMLNIIS</sequence>
<protein>
    <submittedName>
        <fullName evidence="1">Uncharacterized protein</fullName>
    </submittedName>
</protein>
<proteinExistence type="predicted"/>
<name>A0A0E9XME3_ANGAN</name>
<dbReference type="EMBL" id="GBXM01005567">
    <property type="protein sequence ID" value="JAI03011.1"/>
    <property type="molecule type" value="Transcribed_RNA"/>
</dbReference>
<accession>A0A0E9XME3</accession>
<dbReference type="AlphaFoldDB" id="A0A0E9XME3"/>
<organism evidence="1">
    <name type="scientific">Anguilla anguilla</name>
    <name type="common">European freshwater eel</name>
    <name type="synonym">Muraena anguilla</name>
    <dbReference type="NCBI Taxonomy" id="7936"/>
    <lineage>
        <taxon>Eukaryota</taxon>
        <taxon>Metazoa</taxon>
        <taxon>Chordata</taxon>
        <taxon>Craniata</taxon>
        <taxon>Vertebrata</taxon>
        <taxon>Euteleostomi</taxon>
        <taxon>Actinopterygii</taxon>
        <taxon>Neopterygii</taxon>
        <taxon>Teleostei</taxon>
        <taxon>Anguilliformes</taxon>
        <taxon>Anguillidae</taxon>
        <taxon>Anguilla</taxon>
    </lineage>
</organism>
<reference evidence="1" key="2">
    <citation type="journal article" date="2015" name="Fish Shellfish Immunol.">
        <title>Early steps in the European eel (Anguilla anguilla)-Vibrio vulnificus interaction in the gills: Role of the RtxA13 toxin.</title>
        <authorList>
            <person name="Callol A."/>
            <person name="Pajuelo D."/>
            <person name="Ebbesson L."/>
            <person name="Teles M."/>
            <person name="MacKenzie S."/>
            <person name="Amaro C."/>
        </authorList>
    </citation>
    <scope>NUCLEOTIDE SEQUENCE</scope>
</reference>